<dbReference type="Pfam" id="PF13650">
    <property type="entry name" value="Asp_protease_2"/>
    <property type="match status" value="1"/>
</dbReference>
<comment type="caution">
    <text evidence="2">The sequence shown here is derived from an EMBL/GenBank/DDBJ whole genome shotgun (WGS) entry which is preliminary data.</text>
</comment>
<keyword evidence="1" id="KW-0732">Signal</keyword>
<dbReference type="EMBL" id="DVOR01000081">
    <property type="protein sequence ID" value="HIV08980.1"/>
    <property type="molecule type" value="Genomic_DNA"/>
</dbReference>
<reference evidence="2" key="1">
    <citation type="submission" date="2020-10" db="EMBL/GenBank/DDBJ databases">
        <authorList>
            <person name="Gilroy R."/>
        </authorList>
    </citation>
    <scope>NUCLEOTIDE SEQUENCE</scope>
    <source>
        <strain evidence="2">35461</strain>
    </source>
</reference>
<gene>
    <name evidence="2" type="ORF">IAC79_02555</name>
</gene>
<sequence length="294" mass="30965">MRLPARLAALLVLVAAPLAAQEELFTPTVAGVPINRLALTVLPGNNLQTVQATLNGKPCTLLLDTGASHTTLDRDFLAKTFPDLPTQPVALGGQTNVETAPLAFPILSLKLGDAELTRFVGMALPLGHLSDSAGTRIDGILGMNALAYAPFRLSLRDRAVTWYSSVPDLHGATELPVLQTLGDNSLHLVASRAGDDKATTFPVLLDSGASLTFMDGDRWPAAEGEATLNTAGVNAADAATFKRGAKDDLRLGALTLTLEPLLRPGEEPILGADTLLKMNDLIIDAKARRVWAAP</sequence>
<dbReference type="InterPro" id="IPR001969">
    <property type="entry name" value="Aspartic_peptidase_AS"/>
</dbReference>
<evidence type="ECO:0000313" key="2">
    <source>
        <dbReference type="EMBL" id="HIV08980.1"/>
    </source>
</evidence>
<feature type="chain" id="PRO_5039664891" evidence="1">
    <location>
        <begin position="21"/>
        <end position="294"/>
    </location>
</feature>
<dbReference type="InterPro" id="IPR034122">
    <property type="entry name" value="Retropepsin-like_bacterial"/>
</dbReference>
<evidence type="ECO:0000256" key="1">
    <source>
        <dbReference type="SAM" id="SignalP"/>
    </source>
</evidence>
<keyword evidence="2" id="KW-0645">Protease</keyword>
<dbReference type="Proteomes" id="UP000886845">
    <property type="component" value="Unassembled WGS sequence"/>
</dbReference>
<organism evidence="2 3">
    <name type="scientific">Candidatus Spyradenecus faecavium</name>
    <dbReference type="NCBI Taxonomy" id="2840947"/>
    <lineage>
        <taxon>Bacteria</taxon>
        <taxon>Pseudomonadati</taxon>
        <taxon>Lentisphaerota</taxon>
        <taxon>Lentisphaeria</taxon>
        <taxon>Lentisphaerales</taxon>
        <taxon>Lentisphaeraceae</taxon>
        <taxon>Lentisphaeraceae incertae sedis</taxon>
        <taxon>Candidatus Spyradenecus</taxon>
    </lineage>
</organism>
<reference evidence="2" key="2">
    <citation type="journal article" date="2021" name="PeerJ">
        <title>Extensive microbial diversity within the chicken gut microbiome revealed by metagenomics and culture.</title>
        <authorList>
            <person name="Gilroy R."/>
            <person name="Ravi A."/>
            <person name="Getino M."/>
            <person name="Pursley I."/>
            <person name="Horton D.L."/>
            <person name="Alikhan N.F."/>
            <person name="Baker D."/>
            <person name="Gharbi K."/>
            <person name="Hall N."/>
            <person name="Watson M."/>
            <person name="Adriaenssens E.M."/>
            <person name="Foster-Nyarko E."/>
            <person name="Jarju S."/>
            <person name="Secka A."/>
            <person name="Antonio M."/>
            <person name="Oren A."/>
            <person name="Chaudhuri R.R."/>
            <person name="La Ragione R."/>
            <person name="Hildebrand F."/>
            <person name="Pallen M.J."/>
        </authorList>
    </citation>
    <scope>NUCLEOTIDE SEQUENCE</scope>
    <source>
        <strain evidence="2">35461</strain>
    </source>
</reference>
<dbReference type="Gene3D" id="2.40.70.10">
    <property type="entry name" value="Acid Proteases"/>
    <property type="match status" value="1"/>
</dbReference>
<dbReference type="SUPFAM" id="SSF50630">
    <property type="entry name" value="Acid proteases"/>
    <property type="match status" value="2"/>
</dbReference>
<name>A0A9D1T220_9BACT</name>
<dbReference type="GO" id="GO:0006508">
    <property type="term" value="P:proteolysis"/>
    <property type="evidence" value="ECO:0007669"/>
    <property type="project" value="UniProtKB-KW"/>
</dbReference>
<dbReference type="InterPro" id="IPR021109">
    <property type="entry name" value="Peptidase_aspartic_dom_sf"/>
</dbReference>
<protein>
    <submittedName>
        <fullName evidence="2">Clan AA aspartic protease</fullName>
    </submittedName>
</protein>
<proteinExistence type="predicted"/>
<dbReference type="CDD" id="cd05483">
    <property type="entry name" value="retropepsin_like_bacteria"/>
    <property type="match status" value="1"/>
</dbReference>
<evidence type="ECO:0000313" key="3">
    <source>
        <dbReference type="Proteomes" id="UP000886845"/>
    </source>
</evidence>
<dbReference type="AlphaFoldDB" id="A0A9D1T220"/>
<dbReference type="GO" id="GO:0004190">
    <property type="term" value="F:aspartic-type endopeptidase activity"/>
    <property type="evidence" value="ECO:0007669"/>
    <property type="project" value="InterPro"/>
</dbReference>
<dbReference type="PROSITE" id="PS00141">
    <property type="entry name" value="ASP_PROTEASE"/>
    <property type="match status" value="2"/>
</dbReference>
<accession>A0A9D1T220</accession>
<keyword evidence="2" id="KW-0378">Hydrolase</keyword>
<feature type="signal peptide" evidence="1">
    <location>
        <begin position="1"/>
        <end position="20"/>
    </location>
</feature>